<keyword evidence="1" id="KW-1133">Transmembrane helix</keyword>
<feature type="transmembrane region" description="Helical" evidence="1">
    <location>
        <begin position="44"/>
        <end position="62"/>
    </location>
</feature>
<evidence type="ECO:0000313" key="3">
    <source>
        <dbReference type="Proteomes" id="UP000286045"/>
    </source>
</evidence>
<feature type="transmembrane region" description="Helical" evidence="1">
    <location>
        <begin position="162"/>
        <end position="180"/>
    </location>
</feature>
<gene>
    <name evidence="2" type="ORF">EKO27_g5289</name>
</gene>
<accession>A0A439D5X3</accession>
<sequence length="280" mass="31825">MNTNVVNDEHLANGTLKIPDASIVPHLLLFLVQILALASPPYRGLRIGFIFIITILAVYCNLHRHFTNNFDLAQPASLAWSTYLPTIAKLCVSEGKNTESRFWRIDRQPAEAVGYAAFGAKKTWWALVLMFNQRGLGTELRKLRQLTKDTPILGTRSSYTTLYIAFFISGTFHALGLLYLPRPANIGDWECSSGLFKFFILQAVAITFEDFMIWCGRHVIGSRLQRLARLLGYVWVFFFMWWSLQLVGDSVLKLRIGEGAFSPFPLMRPFVRAYISIPPV</sequence>
<keyword evidence="3" id="KW-1185">Reference proteome</keyword>
<dbReference type="AlphaFoldDB" id="A0A439D5X3"/>
<keyword evidence="1" id="KW-0812">Transmembrane</keyword>
<protein>
    <recommendedName>
        <fullName evidence="4">Wax synthase domain-containing protein</fullName>
    </recommendedName>
</protein>
<dbReference type="Proteomes" id="UP000286045">
    <property type="component" value="Unassembled WGS sequence"/>
</dbReference>
<evidence type="ECO:0000313" key="2">
    <source>
        <dbReference type="EMBL" id="RWA09793.1"/>
    </source>
</evidence>
<proteinExistence type="predicted"/>
<keyword evidence="1" id="KW-0472">Membrane</keyword>
<organism evidence="2 3">
    <name type="scientific">Xylaria grammica</name>
    <dbReference type="NCBI Taxonomy" id="363999"/>
    <lineage>
        <taxon>Eukaryota</taxon>
        <taxon>Fungi</taxon>
        <taxon>Dikarya</taxon>
        <taxon>Ascomycota</taxon>
        <taxon>Pezizomycotina</taxon>
        <taxon>Sordariomycetes</taxon>
        <taxon>Xylariomycetidae</taxon>
        <taxon>Xylariales</taxon>
        <taxon>Xylariaceae</taxon>
        <taxon>Xylaria</taxon>
    </lineage>
</organism>
<name>A0A439D5X3_9PEZI</name>
<dbReference type="EMBL" id="RYZI01000139">
    <property type="protein sequence ID" value="RWA09793.1"/>
    <property type="molecule type" value="Genomic_DNA"/>
</dbReference>
<evidence type="ECO:0000256" key="1">
    <source>
        <dbReference type="SAM" id="Phobius"/>
    </source>
</evidence>
<feature type="transmembrane region" description="Helical" evidence="1">
    <location>
        <begin position="195"/>
        <end position="215"/>
    </location>
</feature>
<comment type="caution">
    <text evidence="2">The sequence shown here is derived from an EMBL/GenBank/DDBJ whole genome shotgun (WGS) entry which is preliminary data.</text>
</comment>
<feature type="transmembrane region" description="Helical" evidence="1">
    <location>
        <begin position="21"/>
        <end position="38"/>
    </location>
</feature>
<evidence type="ECO:0008006" key="4">
    <source>
        <dbReference type="Google" id="ProtNLM"/>
    </source>
</evidence>
<feature type="transmembrane region" description="Helical" evidence="1">
    <location>
        <begin position="227"/>
        <end position="244"/>
    </location>
</feature>
<reference evidence="2 3" key="1">
    <citation type="submission" date="2018-12" db="EMBL/GenBank/DDBJ databases">
        <title>Draft genome sequence of Xylaria grammica IHI A82.</title>
        <authorList>
            <person name="Buettner E."/>
            <person name="Kellner H."/>
        </authorList>
    </citation>
    <scope>NUCLEOTIDE SEQUENCE [LARGE SCALE GENOMIC DNA]</scope>
    <source>
        <strain evidence="2 3">IHI A82</strain>
    </source>
</reference>